<gene>
    <name evidence="2" type="ORF">P0Y50_03890</name>
</gene>
<dbReference type="AlphaFoldDB" id="A0AAJ5X210"/>
<dbReference type="InterPro" id="IPR036388">
    <property type="entry name" value="WH-like_DNA-bd_sf"/>
</dbReference>
<dbReference type="GO" id="GO:0016987">
    <property type="term" value="F:sigma factor activity"/>
    <property type="evidence" value="ECO:0007669"/>
    <property type="project" value="InterPro"/>
</dbReference>
<name>A0AAJ5X210_9CAUL</name>
<organism evidence="2 3">
    <name type="scientific">Candidatus Brevundimonas colombiensis</name>
    <dbReference type="NCBI Taxonomy" id="3121376"/>
    <lineage>
        <taxon>Bacteria</taxon>
        <taxon>Pseudomonadati</taxon>
        <taxon>Pseudomonadota</taxon>
        <taxon>Alphaproteobacteria</taxon>
        <taxon>Caulobacterales</taxon>
        <taxon>Caulobacteraceae</taxon>
        <taxon>Brevundimonas</taxon>
    </lineage>
</organism>
<sequence length="68" mass="7738">MTEAQKDRLKQTILNLPPDTRDCFLLHRMAGMTYDQIADQFGMKPEVVQAHLAEALLQIMRAMPPAKV</sequence>
<feature type="domain" description="RNA polymerase sigma factor 70 region 4 type 2" evidence="1">
    <location>
        <begin position="7"/>
        <end position="58"/>
    </location>
</feature>
<evidence type="ECO:0000313" key="2">
    <source>
        <dbReference type="EMBL" id="WEK40763.1"/>
    </source>
</evidence>
<dbReference type="Pfam" id="PF08281">
    <property type="entry name" value="Sigma70_r4_2"/>
    <property type="match status" value="1"/>
</dbReference>
<evidence type="ECO:0000259" key="1">
    <source>
        <dbReference type="Pfam" id="PF08281"/>
    </source>
</evidence>
<dbReference type="GO" id="GO:0006352">
    <property type="term" value="P:DNA-templated transcription initiation"/>
    <property type="evidence" value="ECO:0007669"/>
    <property type="project" value="InterPro"/>
</dbReference>
<dbReference type="GO" id="GO:0003677">
    <property type="term" value="F:DNA binding"/>
    <property type="evidence" value="ECO:0007669"/>
    <property type="project" value="InterPro"/>
</dbReference>
<dbReference type="EMBL" id="CP119326">
    <property type="protein sequence ID" value="WEK40763.1"/>
    <property type="molecule type" value="Genomic_DNA"/>
</dbReference>
<proteinExistence type="predicted"/>
<dbReference type="InterPro" id="IPR013324">
    <property type="entry name" value="RNA_pol_sigma_r3/r4-like"/>
</dbReference>
<reference evidence="2" key="1">
    <citation type="submission" date="2023-03" db="EMBL/GenBank/DDBJ databases">
        <title>Andean soil-derived lignocellulolytic bacterial consortium as a source of novel taxa and putative plastic-active enzymes.</title>
        <authorList>
            <person name="Diaz-Garcia L."/>
            <person name="Chuvochina M."/>
            <person name="Feuerriegel G."/>
            <person name="Bunk B."/>
            <person name="Sproer C."/>
            <person name="Streit W.R."/>
            <person name="Rodriguez L.M."/>
            <person name="Overmann J."/>
            <person name="Jimenez D.J."/>
        </authorList>
    </citation>
    <scope>NUCLEOTIDE SEQUENCE</scope>
    <source>
        <strain evidence="2">MAG 833</strain>
    </source>
</reference>
<dbReference type="Gene3D" id="1.10.10.10">
    <property type="entry name" value="Winged helix-like DNA-binding domain superfamily/Winged helix DNA-binding domain"/>
    <property type="match status" value="1"/>
</dbReference>
<dbReference type="SUPFAM" id="SSF88659">
    <property type="entry name" value="Sigma3 and sigma4 domains of RNA polymerase sigma factors"/>
    <property type="match status" value="1"/>
</dbReference>
<protein>
    <submittedName>
        <fullName evidence="2">Sigma-70 family RNA polymerase sigma factor</fullName>
    </submittedName>
</protein>
<evidence type="ECO:0000313" key="3">
    <source>
        <dbReference type="Proteomes" id="UP001213664"/>
    </source>
</evidence>
<dbReference type="InterPro" id="IPR013249">
    <property type="entry name" value="RNA_pol_sigma70_r4_t2"/>
</dbReference>
<dbReference type="Proteomes" id="UP001213664">
    <property type="component" value="Chromosome"/>
</dbReference>
<accession>A0AAJ5X210</accession>